<comment type="caution">
    <text evidence="2">The sequence shown here is derived from an EMBL/GenBank/DDBJ whole genome shotgun (WGS) entry which is preliminary data.</text>
</comment>
<sequence length="59" mass="6795">MVDRELRLPAESYSRFWTSHDPGAKNSHVQTPVPAENPTTERLDACKIREVQLLDLYVL</sequence>
<dbReference type="Proteomes" id="UP000676601">
    <property type="component" value="Unassembled WGS sequence"/>
</dbReference>
<reference evidence="2 3" key="1">
    <citation type="submission" date="2021-03" db="EMBL/GenBank/DDBJ databases">
        <title>Antimicrobial resistance genes in bacteria isolated from Japanese honey, and their potential for conferring macrolide and lincosamide resistance in the American foulbrood pathogen Paenibacillus larvae.</title>
        <authorList>
            <person name="Okamoto M."/>
            <person name="Kumagai M."/>
            <person name="Kanamori H."/>
            <person name="Takamatsu D."/>
        </authorList>
    </citation>
    <scope>NUCLEOTIDE SEQUENCE [LARGE SCALE GENOMIC DNA]</scope>
    <source>
        <strain evidence="2 3">J21TS7</strain>
    </source>
</reference>
<feature type="region of interest" description="Disordered" evidence="1">
    <location>
        <begin position="19"/>
        <end position="40"/>
    </location>
</feature>
<proteinExistence type="predicted"/>
<keyword evidence="3" id="KW-1185">Reference proteome</keyword>
<evidence type="ECO:0000313" key="3">
    <source>
        <dbReference type="Proteomes" id="UP000676601"/>
    </source>
</evidence>
<protein>
    <submittedName>
        <fullName evidence="2">Uncharacterized protein</fullName>
    </submittedName>
</protein>
<organism evidence="2 3">
    <name type="scientific">Paenibacillus cineris</name>
    <dbReference type="NCBI Taxonomy" id="237530"/>
    <lineage>
        <taxon>Bacteria</taxon>
        <taxon>Bacillati</taxon>
        <taxon>Bacillota</taxon>
        <taxon>Bacilli</taxon>
        <taxon>Bacillales</taxon>
        <taxon>Paenibacillaceae</taxon>
        <taxon>Paenibacillus</taxon>
    </lineage>
</organism>
<dbReference type="EMBL" id="BORU01000001">
    <property type="protein sequence ID" value="GIO54369.1"/>
    <property type="molecule type" value="Genomic_DNA"/>
</dbReference>
<accession>A0ABQ4LCS5</accession>
<evidence type="ECO:0000256" key="1">
    <source>
        <dbReference type="SAM" id="MobiDB-lite"/>
    </source>
</evidence>
<evidence type="ECO:0000313" key="2">
    <source>
        <dbReference type="EMBL" id="GIO54369.1"/>
    </source>
</evidence>
<name>A0ABQ4LCS5_9BACL</name>
<gene>
    <name evidence="2" type="ORF">J21TS7_26870</name>
</gene>